<feature type="region of interest" description="Disordered" evidence="1">
    <location>
        <begin position="145"/>
        <end position="167"/>
    </location>
</feature>
<evidence type="ECO:0000313" key="2">
    <source>
        <dbReference type="EMBL" id="ASV43916.1"/>
    </source>
</evidence>
<reference evidence="2" key="1">
    <citation type="submission" date="2017-05" db="EMBL/GenBank/DDBJ databases">
        <title>The virome of a scalding spring: bacteriophages and archaeal viruses share the pool.</title>
        <authorList>
            <person name="Zablocki O.D.J."/>
            <person name="van Zyl L.J."/>
            <person name="Kirby B."/>
            <person name="Trindade M.I."/>
        </authorList>
    </citation>
    <scope>NUCLEOTIDE SEQUENCE</scope>
</reference>
<proteinExistence type="predicted"/>
<dbReference type="EMBL" id="MF098556">
    <property type="protein sequence ID" value="ASV43916.1"/>
    <property type="molecule type" value="Genomic_DNA"/>
</dbReference>
<accession>A0A2U7NYH3</accession>
<sequence>MTYHLAFVKPKTVQYILDGSQICESRLSKVRHAAMAVKAGDYLIFKAGDGRALATVDRVDIYESLRPLDIDALESLYSPFVDGPKPDPDYWRAKRESRYAVFMWLTNVIEIHIPKNLLPSTQSAWIGNYQPTEQVLRCLNLRADGSDSNRQPSLWRSAAPPIAPHPR</sequence>
<organism evidence="2">
    <name type="scientific">Hot spring virus BHS1</name>
    <dbReference type="NCBI Taxonomy" id="2024351"/>
    <lineage>
        <taxon>Viruses</taxon>
    </lineage>
</organism>
<protein>
    <recommendedName>
        <fullName evidence="3">ASCH domain-containing protein</fullName>
    </recommendedName>
</protein>
<evidence type="ECO:0008006" key="3">
    <source>
        <dbReference type="Google" id="ProtNLM"/>
    </source>
</evidence>
<name>A0A2U7NYH3_9VIRU</name>
<evidence type="ECO:0000256" key="1">
    <source>
        <dbReference type="SAM" id="MobiDB-lite"/>
    </source>
</evidence>